<protein>
    <submittedName>
        <fullName evidence="2">Uncharacterized protein</fullName>
    </submittedName>
</protein>
<feature type="region of interest" description="Disordered" evidence="1">
    <location>
        <begin position="25"/>
        <end position="65"/>
    </location>
</feature>
<dbReference type="OrthoDB" id="10670951at2759"/>
<evidence type="ECO:0000313" key="2">
    <source>
        <dbReference type="EMBL" id="GMI28351.1"/>
    </source>
</evidence>
<organism evidence="2 3">
    <name type="scientific">Triparma retinervis</name>
    <dbReference type="NCBI Taxonomy" id="2557542"/>
    <lineage>
        <taxon>Eukaryota</taxon>
        <taxon>Sar</taxon>
        <taxon>Stramenopiles</taxon>
        <taxon>Ochrophyta</taxon>
        <taxon>Bolidophyceae</taxon>
        <taxon>Parmales</taxon>
        <taxon>Triparmaceae</taxon>
        <taxon>Triparma</taxon>
    </lineage>
</organism>
<reference evidence="2" key="1">
    <citation type="submission" date="2022-07" db="EMBL/GenBank/DDBJ databases">
        <title>Genome analysis of Parmales, a sister group of diatoms, reveals the evolutionary specialization of diatoms from phago-mixotrophs to photoautotrophs.</title>
        <authorList>
            <person name="Ban H."/>
            <person name="Sato S."/>
            <person name="Yoshikawa S."/>
            <person name="Kazumasa Y."/>
            <person name="Nakamura Y."/>
            <person name="Ichinomiya M."/>
            <person name="Saitoh K."/>
            <person name="Sato N."/>
            <person name="Blanc-Mathieu R."/>
            <person name="Endo H."/>
            <person name="Kuwata A."/>
            <person name="Ogata H."/>
        </authorList>
    </citation>
    <scope>NUCLEOTIDE SEQUENCE</scope>
</reference>
<feature type="compositionally biased region" description="Basic and acidic residues" evidence="1">
    <location>
        <begin position="25"/>
        <end position="50"/>
    </location>
</feature>
<evidence type="ECO:0000256" key="1">
    <source>
        <dbReference type="SAM" id="MobiDB-lite"/>
    </source>
</evidence>
<dbReference type="Proteomes" id="UP001165082">
    <property type="component" value="Unassembled WGS sequence"/>
</dbReference>
<dbReference type="EMBL" id="BRXZ01008585">
    <property type="protein sequence ID" value="GMI28351.1"/>
    <property type="molecule type" value="Genomic_DNA"/>
</dbReference>
<accession>A0A9W7L3A7</accession>
<dbReference type="AlphaFoldDB" id="A0A9W7L3A7"/>
<gene>
    <name evidence="2" type="ORF">TrRE_jg313</name>
</gene>
<feature type="non-terminal residue" evidence="2">
    <location>
        <position position="1"/>
    </location>
</feature>
<keyword evidence="3" id="KW-1185">Reference proteome</keyword>
<comment type="caution">
    <text evidence="2">The sequence shown here is derived from an EMBL/GenBank/DDBJ whole genome shotgun (WGS) entry which is preliminary data.</text>
</comment>
<name>A0A9W7L3A7_9STRA</name>
<evidence type="ECO:0000313" key="3">
    <source>
        <dbReference type="Proteomes" id="UP001165082"/>
    </source>
</evidence>
<sequence>LEDVAAYFWDFDGIAARHLLKNETREIEERSGEWEMKPDEDESGRRKSIGERMSQVLGFQSSADKKKDSATKKSVFSTLSKELSSAIKASEKVTMRLKRRKGRFKKETEVEFVTEMNLGWVGVSHKATKIALFRQLDEAVECQRFFAKNLGKEEMTAAAGETLGACMVWDSKKLQPRKSRSKKSREAKKNEKLAQINRICKESKALREILDVHPWFETVLQRARLGEINRNRSGSSRP</sequence>
<proteinExistence type="predicted"/>